<keyword evidence="4" id="KW-1185">Reference proteome</keyword>
<gene>
    <name evidence="3" type="ORF">DN051_41200</name>
</gene>
<reference evidence="4" key="1">
    <citation type="submission" date="2018-06" db="EMBL/GenBank/DDBJ databases">
        <authorList>
            <person name="Li K."/>
        </authorList>
    </citation>
    <scope>NUCLEOTIDE SEQUENCE [LARGE SCALE GENOMIC DNA]</scope>
    <source>
        <strain evidence="4">ZFG47</strain>
        <plasmid evidence="4">unnamed1</plasmid>
    </source>
</reference>
<evidence type="ECO:0000313" key="4">
    <source>
        <dbReference type="Proteomes" id="UP000249616"/>
    </source>
</evidence>
<evidence type="ECO:0000259" key="1">
    <source>
        <dbReference type="Pfam" id="PF03551"/>
    </source>
</evidence>
<dbReference type="Pfam" id="PF03551">
    <property type="entry name" value="PadR"/>
    <property type="match status" value="1"/>
</dbReference>
<dbReference type="SUPFAM" id="SSF46785">
    <property type="entry name" value="Winged helix' DNA-binding domain"/>
    <property type="match status" value="1"/>
</dbReference>
<dbReference type="Pfam" id="PF10400">
    <property type="entry name" value="Vir_act_alpha_C"/>
    <property type="match status" value="1"/>
</dbReference>
<organism evidence="3 4">
    <name type="scientific">Streptomyces cadmiisoli</name>
    <dbReference type="NCBI Taxonomy" id="2184053"/>
    <lineage>
        <taxon>Bacteria</taxon>
        <taxon>Bacillati</taxon>
        <taxon>Actinomycetota</taxon>
        <taxon>Actinomycetes</taxon>
        <taxon>Kitasatosporales</taxon>
        <taxon>Streptomycetaceae</taxon>
        <taxon>Streptomyces</taxon>
        <taxon>Streptomyces aurantiacus group</taxon>
    </lineage>
</organism>
<protein>
    <submittedName>
        <fullName evidence="3">PadR family transcriptional regulator</fullName>
    </submittedName>
</protein>
<evidence type="ECO:0000259" key="2">
    <source>
        <dbReference type="Pfam" id="PF10400"/>
    </source>
</evidence>
<dbReference type="InterPro" id="IPR036390">
    <property type="entry name" value="WH_DNA-bd_sf"/>
</dbReference>
<geneLocation type="plasmid" evidence="3 4">
    <name>unnamed1</name>
</geneLocation>
<evidence type="ECO:0000313" key="3">
    <source>
        <dbReference type="EMBL" id="AWW43052.1"/>
    </source>
</evidence>
<dbReference type="EMBL" id="CP030074">
    <property type="protein sequence ID" value="AWW43052.1"/>
    <property type="molecule type" value="Genomic_DNA"/>
</dbReference>
<dbReference type="PANTHER" id="PTHR43252">
    <property type="entry name" value="TRANSCRIPTIONAL REGULATOR YQJI"/>
    <property type="match status" value="1"/>
</dbReference>
<accession>A0A2Z4JD06</accession>
<name>A0A2Z4JD06_9ACTN</name>
<dbReference type="InterPro" id="IPR005149">
    <property type="entry name" value="Tscrpt_reg_PadR_N"/>
</dbReference>
<feature type="domain" description="Transcription regulator PadR N-terminal" evidence="1">
    <location>
        <begin position="8"/>
        <end position="78"/>
    </location>
</feature>
<dbReference type="PANTHER" id="PTHR43252:SF2">
    <property type="entry name" value="TRANSCRIPTION REGULATOR, PADR-LIKE FAMILY"/>
    <property type="match status" value="1"/>
</dbReference>
<dbReference type="Gene3D" id="1.10.10.10">
    <property type="entry name" value="Winged helix-like DNA-binding domain superfamily/Winged helix DNA-binding domain"/>
    <property type="match status" value="1"/>
</dbReference>
<dbReference type="Proteomes" id="UP000249616">
    <property type="component" value="Plasmid unnamed1"/>
</dbReference>
<dbReference type="RefSeq" id="WP_112442947.1">
    <property type="nucleotide sequence ID" value="NZ_CP030074.1"/>
</dbReference>
<dbReference type="InterPro" id="IPR036388">
    <property type="entry name" value="WH-like_DNA-bd_sf"/>
</dbReference>
<dbReference type="KEGG" id="scad:DN051_41200"/>
<sequence length="182" mass="19890">MSLRIALLGTLAHHGPASGYELAKRFDASVNFVWQAKHSQIYPELAKMAQTGAVTVEDAGGGRGRKIYTITDAGREEIVQWVSGEDPYRSVRNESGLRGFLVTLLPPDEAAAVMRAEEARHTASLNGLLWLKEDVAARTTPGSPSFGQYALDLGLRTTRMLQQWAADTAEDLERRAGTEHTP</sequence>
<proteinExistence type="predicted"/>
<dbReference type="AlphaFoldDB" id="A0A2Z4JD06"/>
<keyword evidence="3" id="KW-0614">Plasmid</keyword>
<dbReference type="InterPro" id="IPR018309">
    <property type="entry name" value="Tscrpt_reg_PadR_C"/>
</dbReference>
<feature type="domain" description="Transcription regulator PadR C-terminal" evidence="2">
    <location>
        <begin position="91"/>
        <end position="173"/>
    </location>
</feature>